<name>A0A2J6RCL7_HYAVF</name>
<proteinExistence type="predicted"/>
<feature type="transmembrane region" description="Helical" evidence="1">
    <location>
        <begin position="99"/>
        <end position="123"/>
    </location>
</feature>
<keyword evidence="1" id="KW-1133">Transmembrane helix</keyword>
<evidence type="ECO:0000313" key="3">
    <source>
        <dbReference type="Proteomes" id="UP000235786"/>
    </source>
</evidence>
<dbReference type="Proteomes" id="UP000235786">
    <property type="component" value="Unassembled WGS sequence"/>
</dbReference>
<dbReference type="PANTHER" id="PTHR35395:SF1">
    <property type="entry name" value="DUF6536 DOMAIN-CONTAINING PROTEIN"/>
    <property type="match status" value="1"/>
</dbReference>
<dbReference type="PANTHER" id="PTHR35395">
    <property type="entry name" value="DUF6536 DOMAIN-CONTAINING PROTEIN"/>
    <property type="match status" value="1"/>
</dbReference>
<evidence type="ECO:0000256" key="1">
    <source>
        <dbReference type="SAM" id="Phobius"/>
    </source>
</evidence>
<dbReference type="STRING" id="1149755.A0A2J6RCL7"/>
<feature type="non-terminal residue" evidence="2">
    <location>
        <position position="1"/>
    </location>
</feature>
<gene>
    <name evidence="2" type="ORF">L207DRAFT_434845</name>
</gene>
<evidence type="ECO:0000313" key="2">
    <source>
        <dbReference type="EMBL" id="PMD36247.1"/>
    </source>
</evidence>
<protein>
    <submittedName>
        <fullName evidence="2">Uncharacterized protein</fullName>
    </submittedName>
</protein>
<dbReference type="AlphaFoldDB" id="A0A2J6RCL7"/>
<reference evidence="2 3" key="1">
    <citation type="submission" date="2016-04" db="EMBL/GenBank/DDBJ databases">
        <title>A degradative enzymes factory behind the ericoid mycorrhizal symbiosis.</title>
        <authorList>
            <consortium name="DOE Joint Genome Institute"/>
            <person name="Martino E."/>
            <person name="Morin E."/>
            <person name="Grelet G."/>
            <person name="Kuo A."/>
            <person name="Kohler A."/>
            <person name="Daghino S."/>
            <person name="Barry K."/>
            <person name="Choi C."/>
            <person name="Cichocki N."/>
            <person name="Clum A."/>
            <person name="Copeland A."/>
            <person name="Hainaut M."/>
            <person name="Haridas S."/>
            <person name="Labutti K."/>
            <person name="Lindquist E."/>
            <person name="Lipzen A."/>
            <person name="Khouja H.-R."/>
            <person name="Murat C."/>
            <person name="Ohm R."/>
            <person name="Olson A."/>
            <person name="Spatafora J."/>
            <person name="Veneault-Fourrey C."/>
            <person name="Henrissat B."/>
            <person name="Grigoriev I."/>
            <person name="Martin F."/>
            <person name="Perotto S."/>
        </authorList>
    </citation>
    <scope>NUCLEOTIDE SEQUENCE [LARGE SCALE GENOMIC DNA]</scope>
    <source>
        <strain evidence="2 3">F</strain>
    </source>
</reference>
<sequence>LLVNAPQSVFSLMIVLYNGCLTSMSLMETWNSFSKQPEALRVSWYHQKSKYYLTIPYHYAIPLLVLTSAFHWSVSNCIFLVSIKAFRDTKAQPQDSVYAIGYSSLSILIAALICFILVIMLTWKSLQRYVVRMPVAGGCSLVISAGCHKIEGDGAPQLGKVMWGVVRRQDTESWGHCAVGGNITVRHIALAISLRYPLWGSIEKACLGLM</sequence>
<keyword evidence="1" id="KW-0472">Membrane</keyword>
<dbReference type="EMBL" id="KZ613951">
    <property type="protein sequence ID" value="PMD36247.1"/>
    <property type="molecule type" value="Genomic_DNA"/>
</dbReference>
<dbReference type="OrthoDB" id="5429634at2759"/>
<keyword evidence="1" id="KW-0812">Transmembrane</keyword>
<feature type="transmembrane region" description="Helical" evidence="1">
    <location>
        <begin position="51"/>
        <end position="72"/>
    </location>
</feature>
<organism evidence="2 3">
    <name type="scientific">Hyaloscypha variabilis (strain UAMH 11265 / GT02V1 / F)</name>
    <name type="common">Meliniomyces variabilis</name>
    <dbReference type="NCBI Taxonomy" id="1149755"/>
    <lineage>
        <taxon>Eukaryota</taxon>
        <taxon>Fungi</taxon>
        <taxon>Dikarya</taxon>
        <taxon>Ascomycota</taxon>
        <taxon>Pezizomycotina</taxon>
        <taxon>Leotiomycetes</taxon>
        <taxon>Helotiales</taxon>
        <taxon>Hyaloscyphaceae</taxon>
        <taxon>Hyaloscypha</taxon>
        <taxon>Hyaloscypha variabilis</taxon>
    </lineage>
</organism>
<accession>A0A2J6RCL7</accession>
<keyword evidence="3" id="KW-1185">Reference proteome</keyword>